<accession>A0A1B0C5Q3</accession>
<protein>
    <submittedName>
        <fullName evidence="2">Uncharacterized protein</fullName>
    </submittedName>
</protein>
<proteinExistence type="predicted"/>
<feature type="region of interest" description="Disordered" evidence="1">
    <location>
        <begin position="23"/>
        <end position="69"/>
    </location>
</feature>
<dbReference type="Proteomes" id="UP000092460">
    <property type="component" value="Unassembled WGS sequence"/>
</dbReference>
<dbReference type="EMBL" id="JXJN01026170">
    <property type="status" value="NOT_ANNOTATED_CDS"/>
    <property type="molecule type" value="Genomic_DNA"/>
</dbReference>
<sequence length="227" mass="26360">MEGTDEDTQRALKVRLLLQSQIDRKKKREKEKEEVREAAKRRRNLGESNEERGDSSTSSVATVTDLRSKKKVREAASKSDFVEKFKAVTENLYDKIFKAGVTGPEVRSLLSVSTEYEKVLMELVRENAHLSGRIAQLEKATNQMKQFWEQTRLERLASKDHKFSDYFFSHTTVRQEDGRYVIKLPSKPGFPTELQLRKLLMTLLNWQQYKYFFIGCTVENNGVPTSK</sequence>
<evidence type="ECO:0000313" key="2">
    <source>
        <dbReference type="EnsemblMetazoa" id="GPPI049857-PA"/>
    </source>
</evidence>
<organism evidence="2 3">
    <name type="scientific">Glossina palpalis gambiensis</name>
    <dbReference type="NCBI Taxonomy" id="67801"/>
    <lineage>
        <taxon>Eukaryota</taxon>
        <taxon>Metazoa</taxon>
        <taxon>Ecdysozoa</taxon>
        <taxon>Arthropoda</taxon>
        <taxon>Hexapoda</taxon>
        <taxon>Insecta</taxon>
        <taxon>Pterygota</taxon>
        <taxon>Neoptera</taxon>
        <taxon>Endopterygota</taxon>
        <taxon>Diptera</taxon>
        <taxon>Brachycera</taxon>
        <taxon>Muscomorpha</taxon>
        <taxon>Hippoboscoidea</taxon>
        <taxon>Glossinidae</taxon>
        <taxon>Glossina</taxon>
    </lineage>
</organism>
<dbReference type="VEuPathDB" id="VectorBase:GPPI049857"/>
<reference evidence="2" key="2">
    <citation type="submission" date="2020-05" db="UniProtKB">
        <authorList>
            <consortium name="EnsemblMetazoa"/>
        </authorList>
    </citation>
    <scope>IDENTIFICATION</scope>
    <source>
        <strain evidence="2">IAEA</strain>
    </source>
</reference>
<keyword evidence="3" id="KW-1185">Reference proteome</keyword>
<feature type="compositionally biased region" description="Low complexity" evidence="1">
    <location>
        <begin position="55"/>
        <end position="64"/>
    </location>
</feature>
<dbReference type="EnsemblMetazoa" id="GPPI049857-RA">
    <property type="protein sequence ID" value="GPPI049857-PA"/>
    <property type="gene ID" value="GPPI049857"/>
</dbReference>
<reference evidence="3" key="1">
    <citation type="submission" date="2015-01" db="EMBL/GenBank/DDBJ databases">
        <authorList>
            <person name="Aksoy S."/>
            <person name="Warren W."/>
            <person name="Wilson R.K."/>
        </authorList>
    </citation>
    <scope>NUCLEOTIDE SEQUENCE [LARGE SCALE GENOMIC DNA]</scope>
    <source>
        <strain evidence="3">IAEA</strain>
    </source>
</reference>
<dbReference type="EMBL" id="JXJN01026171">
    <property type="status" value="NOT_ANNOTATED_CDS"/>
    <property type="molecule type" value="Genomic_DNA"/>
</dbReference>
<evidence type="ECO:0000256" key="1">
    <source>
        <dbReference type="SAM" id="MobiDB-lite"/>
    </source>
</evidence>
<evidence type="ECO:0000313" key="3">
    <source>
        <dbReference type="Proteomes" id="UP000092460"/>
    </source>
</evidence>
<name>A0A1B0C5Q3_9MUSC</name>
<dbReference type="AlphaFoldDB" id="A0A1B0C5Q3"/>